<feature type="signal peptide" evidence="1">
    <location>
        <begin position="1"/>
        <end position="27"/>
    </location>
</feature>
<dbReference type="OrthoDB" id="196355at2"/>
<evidence type="ECO:0000313" key="2">
    <source>
        <dbReference type="EMBL" id="PNC16948.1"/>
    </source>
</evidence>
<protein>
    <recommendedName>
        <fullName evidence="4">DUF2167 domain-containing protein</fullName>
    </recommendedName>
</protein>
<accession>A0A2N8HAR4</accession>
<organism evidence="2 3">
    <name type="scientific">Akkermansia muciniphila</name>
    <dbReference type="NCBI Taxonomy" id="239935"/>
    <lineage>
        <taxon>Bacteria</taxon>
        <taxon>Pseudomonadati</taxon>
        <taxon>Verrucomicrobiota</taxon>
        <taxon>Verrucomicrobiia</taxon>
        <taxon>Verrucomicrobiales</taxon>
        <taxon>Akkermansiaceae</taxon>
        <taxon>Akkermansia</taxon>
    </lineage>
</organism>
<reference evidence="2 3" key="1">
    <citation type="journal article" date="2017" name="BMC Genomics">
        <title>Genome sequencing of 39 Akkermansia muciniphila isolates reveals its population structure, genomic and functional diverisity, and global distribution in mammalian gut microbiotas.</title>
        <authorList>
            <person name="Guo X."/>
            <person name="Li S."/>
            <person name="Zhang J."/>
            <person name="Wu F."/>
            <person name="Li X."/>
            <person name="Wu D."/>
            <person name="Zhang M."/>
            <person name="Ou Z."/>
            <person name="Jie Z."/>
            <person name="Yan Q."/>
            <person name="Li P."/>
            <person name="Yi J."/>
            <person name="Peng Y."/>
        </authorList>
    </citation>
    <scope>NUCLEOTIDE SEQUENCE [LARGE SCALE GENOMIC DNA]</scope>
    <source>
        <strain evidence="2 3">GP24</strain>
    </source>
</reference>
<dbReference type="AlphaFoldDB" id="A0A2N8HAR4"/>
<dbReference type="PROSITE" id="PS51257">
    <property type="entry name" value="PROKAR_LIPOPROTEIN"/>
    <property type="match status" value="1"/>
</dbReference>
<evidence type="ECO:0000313" key="3">
    <source>
        <dbReference type="Proteomes" id="UP000236000"/>
    </source>
</evidence>
<dbReference type="Proteomes" id="UP000236000">
    <property type="component" value="Unassembled WGS sequence"/>
</dbReference>
<name>A0A2N8HAR4_9BACT</name>
<dbReference type="RefSeq" id="WP_102715031.1">
    <property type="nucleotide sequence ID" value="NZ_PJKA01000013.1"/>
</dbReference>
<keyword evidence="1" id="KW-0732">Signal</keyword>
<evidence type="ECO:0000256" key="1">
    <source>
        <dbReference type="SAM" id="SignalP"/>
    </source>
</evidence>
<dbReference type="Pfam" id="PF09935">
    <property type="entry name" value="DUF2167"/>
    <property type="match status" value="1"/>
</dbReference>
<sequence length="280" mass="30638">MTIQHIRRSFAVAACILSVLAACSASAQEPEEDQNPFEGLNVRQGPGTLRLGNVAEVKLPGECIYLNGTDTSRLMKRLGNPSEGGELGSVAGDSCIAIFEFDQVGYVKDDEKDELDPDELLDSIREGTKEANKERAKMGAAPMHIKGWYRKPYYDEATHNLEWIITGESEGVENLNVNTRILGRRGVMTVTLVTSPETIAQDLPVYREWLKGFDFRAGQKYGEYRSGDKVAEYGLMALVAGGGAAALAKGGFFKSFWKLIVAGLAAAGAFIKKFFRKKQS</sequence>
<proteinExistence type="predicted"/>
<comment type="caution">
    <text evidence="2">The sequence shown here is derived from an EMBL/GenBank/DDBJ whole genome shotgun (WGS) entry which is preliminary data.</text>
</comment>
<feature type="chain" id="PRO_5014828309" description="DUF2167 domain-containing protein" evidence="1">
    <location>
        <begin position="28"/>
        <end position="280"/>
    </location>
</feature>
<gene>
    <name evidence="2" type="ORF">CXU22_09850</name>
</gene>
<evidence type="ECO:0008006" key="4">
    <source>
        <dbReference type="Google" id="ProtNLM"/>
    </source>
</evidence>
<dbReference type="InterPro" id="IPR018682">
    <property type="entry name" value="DUF2167_membr"/>
</dbReference>
<dbReference type="EMBL" id="PJKA01000013">
    <property type="protein sequence ID" value="PNC16948.1"/>
    <property type="molecule type" value="Genomic_DNA"/>
</dbReference>